<feature type="transmembrane region" description="Helical" evidence="2">
    <location>
        <begin position="221"/>
        <end position="241"/>
    </location>
</feature>
<organism evidence="3 4">
    <name type="scientific">Paenibacillus solani</name>
    <dbReference type="NCBI Taxonomy" id="1705565"/>
    <lineage>
        <taxon>Bacteria</taxon>
        <taxon>Bacillati</taxon>
        <taxon>Bacillota</taxon>
        <taxon>Bacilli</taxon>
        <taxon>Bacillales</taxon>
        <taxon>Paenibacillaceae</taxon>
        <taxon>Paenibacillus</taxon>
    </lineage>
</organism>
<name>A0A0M1NK54_9BACL</name>
<comment type="caution">
    <text evidence="3">The sequence shown here is derived from an EMBL/GenBank/DDBJ whole genome shotgun (WGS) entry which is preliminary data.</text>
</comment>
<gene>
    <name evidence="3" type="ORF">AM231_19920</name>
</gene>
<evidence type="ECO:0000256" key="2">
    <source>
        <dbReference type="SAM" id="Phobius"/>
    </source>
</evidence>
<keyword evidence="2" id="KW-0472">Membrane</keyword>
<dbReference type="Gene3D" id="1.10.3730.20">
    <property type="match status" value="1"/>
</dbReference>
<feature type="transmembrane region" description="Helical" evidence="2">
    <location>
        <begin position="32"/>
        <end position="52"/>
    </location>
</feature>
<keyword evidence="2" id="KW-1133">Transmembrane helix</keyword>
<feature type="transmembrane region" description="Helical" evidence="2">
    <location>
        <begin position="180"/>
        <end position="201"/>
    </location>
</feature>
<dbReference type="RefSeq" id="WP_054404202.1">
    <property type="nucleotide sequence ID" value="NZ_LIUT01000003.1"/>
</dbReference>
<feature type="transmembrane region" description="Helical" evidence="2">
    <location>
        <begin position="64"/>
        <end position="83"/>
    </location>
</feature>
<evidence type="ECO:0000256" key="1">
    <source>
        <dbReference type="ARBA" id="ARBA00004127"/>
    </source>
</evidence>
<accession>A0A0M1NK54</accession>
<reference evidence="4" key="1">
    <citation type="submission" date="2015-08" db="EMBL/GenBank/DDBJ databases">
        <title>Genome sequencing project for genomic taxonomy and phylogenomics of Bacillus-like bacteria.</title>
        <authorList>
            <person name="Liu B."/>
            <person name="Wang J."/>
            <person name="Zhu Y."/>
            <person name="Liu G."/>
            <person name="Chen Q."/>
            <person name="Chen Z."/>
            <person name="Lan J."/>
            <person name="Che J."/>
            <person name="Ge C."/>
            <person name="Shi H."/>
            <person name="Pan Z."/>
            <person name="Liu X."/>
        </authorList>
    </citation>
    <scope>NUCLEOTIDE SEQUENCE [LARGE SCALE GENOMIC DNA]</scope>
    <source>
        <strain evidence="4">FJAT-22460</strain>
    </source>
</reference>
<feature type="transmembrane region" description="Helical" evidence="2">
    <location>
        <begin position="117"/>
        <end position="137"/>
    </location>
</feature>
<keyword evidence="4" id="KW-1185">Reference proteome</keyword>
<protein>
    <recommendedName>
        <fullName evidence="5">EamA domain-containing protein</fullName>
    </recommendedName>
</protein>
<evidence type="ECO:0000313" key="4">
    <source>
        <dbReference type="Proteomes" id="UP000036932"/>
    </source>
</evidence>
<dbReference type="AlphaFoldDB" id="A0A0M1NK54"/>
<keyword evidence="2" id="KW-0812">Transmembrane</keyword>
<evidence type="ECO:0000313" key="3">
    <source>
        <dbReference type="EMBL" id="KOR82576.1"/>
    </source>
</evidence>
<dbReference type="InterPro" id="IPR037185">
    <property type="entry name" value="EmrE-like"/>
</dbReference>
<comment type="subcellular location">
    <subcellularLocation>
        <location evidence="1">Endomembrane system</location>
        <topology evidence="1">Multi-pass membrane protein</topology>
    </subcellularLocation>
</comment>
<feature type="transmembrane region" description="Helical" evidence="2">
    <location>
        <begin position="89"/>
        <end position="110"/>
    </location>
</feature>
<dbReference type="Proteomes" id="UP000036932">
    <property type="component" value="Unassembled WGS sequence"/>
</dbReference>
<dbReference type="PATRIC" id="fig|1705565.3.peg.5950"/>
<dbReference type="EMBL" id="LIUT01000003">
    <property type="protein sequence ID" value="KOR82576.1"/>
    <property type="molecule type" value="Genomic_DNA"/>
</dbReference>
<evidence type="ECO:0008006" key="5">
    <source>
        <dbReference type="Google" id="ProtNLM"/>
    </source>
</evidence>
<feature type="transmembrane region" description="Helical" evidence="2">
    <location>
        <begin position="253"/>
        <end position="274"/>
    </location>
</feature>
<sequence>MLLAAIAAAVMFVLQSLCLKRLPDPQNNRASFGLIAAYCSLIAIGLWVWSLFTAEMAASTMTWLLGSLYGVVFTSTMFCYTRAMNTGPLSYSSFYFSASLMVPVLASMTIWQEKAGIMRWIGLILFLLSFYFIQIYGKHRENAGKTDKRWLAYCLLAFLFNGLIPVVAKTHQLLMGGREAAELTLVGFTVAALCSLLGWMVCGGYSGIRNSGESSKIIPVYWQSTLLIIGVALTTGIGNALMNVLSGRLPGAYLYPLVNGSMIILLTFASAIFFKEKVTRGGAAGIATGILAIIAVNI</sequence>
<proteinExistence type="predicted"/>
<dbReference type="OrthoDB" id="2569157at2"/>
<feature type="transmembrane region" description="Helical" evidence="2">
    <location>
        <begin position="149"/>
        <end position="168"/>
    </location>
</feature>
<dbReference type="SUPFAM" id="SSF103481">
    <property type="entry name" value="Multidrug resistance efflux transporter EmrE"/>
    <property type="match status" value="2"/>
</dbReference>